<accession>A0A223EL24</accession>
<dbReference type="InterPro" id="IPR010718">
    <property type="entry name" value="DUF1294"/>
</dbReference>
<evidence type="ECO:0008006" key="4">
    <source>
        <dbReference type="Google" id="ProtNLM"/>
    </source>
</evidence>
<feature type="transmembrane region" description="Helical" evidence="1">
    <location>
        <begin position="40"/>
        <end position="57"/>
    </location>
</feature>
<gene>
    <name evidence="2" type="ORF">BS1321_19685</name>
</gene>
<organism evidence="2 3">
    <name type="scientific">Peribacillus simplex NBRC 15720 = DSM 1321</name>
    <dbReference type="NCBI Taxonomy" id="1349754"/>
    <lineage>
        <taxon>Bacteria</taxon>
        <taxon>Bacillati</taxon>
        <taxon>Bacillota</taxon>
        <taxon>Bacilli</taxon>
        <taxon>Bacillales</taxon>
        <taxon>Bacillaceae</taxon>
        <taxon>Peribacillus</taxon>
    </lineage>
</organism>
<feature type="transmembrane region" description="Helical" evidence="1">
    <location>
        <begin position="6"/>
        <end position="24"/>
    </location>
</feature>
<dbReference type="GeneID" id="56474993"/>
<evidence type="ECO:0000313" key="2">
    <source>
        <dbReference type="EMBL" id="ASS95931.1"/>
    </source>
</evidence>
<dbReference type="OrthoDB" id="1698854at2"/>
<feature type="transmembrane region" description="Helical" evidence="1">
    <location>
        <begin position="69"/>
        <end position="89"/>
    </location>
</feature>
<dbReference type="Pfam" id="PF06961">
    <property type="entry name" value="DUF1294"/>
    <property type="match status" value="1"/>
</dbReference>
<keyword evidence="1" id="KW-1133">Transmembrane helix</keyword>
<dbReference type="AlphaFoldDB" id="A0A223EL24"/>
<protein>
    <recommendedName>
        <fullName evidence="4">DUF1294 domain-containing protein</fullName>
    </recommendedName>
</protein>
<dbReference type="EMBL" id="CP017704">
    <property type="protein sequence ID" value="ASS95931.1"/>
    <property type="molecule type" value="Genomic_DNA"/>
</dbReference>
<evidence type="ECO:0000256" key="1">
    <source>
        <dbReference type="SAM" id="Phobius"/>
    </source>
</evidence>
<proteinExistence type="predicted"/>
<dbReference type="InterPro" id="IPR012156">
    <property type="entry name" value="Cold_shock_CspA"/>
</dbReference>
<sequence>MQGVWFIAAYMIITNIIGFALMGIDKRKARNGEYRISEKTLWFWAVIGGGTGTFLGMKQFRHKTKHAAFKWGLPILMVLQIALLIKIFIQL</sequence>
<dbReference type="PIRSF" id="PIRSF002599">
    <property type="entry name" value="Cold_shock_A"/>
    <property type="match status" value="1"/>
</dbReference>
<dbReference type="GO" id="GO:0003676">
    <property type="term" value="F:nucleic acid binding"/>
    <property type="evidence" value="ECO:0007669"/>
    <property type="project" value="InterPro"/>
</dbReference>
<reference evidence="2 3" key="1">
    <citation type="submission" date="2016-10" db="EMBL/GenBank/DDBJ databases">
        <title>The whole genome sequencing and assembly of Bacillus simplex DSM 1321 strain.</title>
        <authorList>
            <person name="Park M.-K."/>
            <person name="Lee Y.-J."/>
            <person name="Yi H."/>
            <person name="Bahn Y.-S."/>
            <person name="Kim J.F."/>
            <person name="Lee D.-W."/>
        </authorList>
    </citation>
    <scope>NUCLEOTIDE SEQUENCE [LARGE SCALE GENOMIC DNA]</scope>
    <source>
        <strain evidence="2 3">DSM 1321</strain>
    </source>
</reference>
<evidence type="ECO:0000313" key="3">
    <source>
        <dbReference type="Proteomes" id="UP000214618"/>
    </source>
</evidence>
<dbReference type="Proteomes" id="UP000214618">
    <property type="component" value="Chromosome"/>
</dbReference>
<keyword evidence="1" id="KW-0472">Membrane</keyword>
<name>A0A223EL24_9BACI</name>
<dbReference type="RefSeq" id="WP_063232747.1">
    <property type="nucleotide sequence ID" value="NZ_BCVO01000003.1"/>
</dbReference>
<keyword evidence="1" id="KW-0812">Transmembrane</keyword>